<accession>A0ABC9DG71</accession>
<dbReference type="Pfam" id="PF03492">
    <property type="entry name" value="Methyltransf_7"/>
    <property type="match status" value="1"/>
</dbReference>
<dbReference type="GO" id="GO:0046872">
    <property type="term" value="F:metal ion binding"/>
    <property type="evidence" value="ECO:0007669"/>
    <property type="project" value="UniProtKB-KW"/>
</dbReference>
<evidence type="ECO:0000313" key="5">
    <source>
        <dbReference type="Proteomes" id="UP001497457"/>
    </source>
</evidence>
<dbReference type="Gene3D" id="1.10.1200.270">
    <property type="entry name" value="Methyltransferase, alpha-helical capping domain"/>
    <property type="match status" value="1"/>
</dbReference>
<proteinExistence type="inferred from homology"/>
<organism evidence="4 5">
    <name type="scientific">Urochloa decumbens</name>
    <dbReference type="NCBI Taxonomy" id="240449"/>
    <lineage>
        <taxon>Eukaryota</taxon>
        <taxon>Viridiplantae</taxon>
        <taxon>Streptophyta</taxon>
        <taxon>Embryophyta</taxon>
        <taxon>Tracheophyta</taxon>
        <taxon>Spermatophyta</taxon>
        <taxon>Magnoliopsida</taxon>
        <taxon>Liliopsida</taxon>
        <taxon>Poales</taxon>
        <taxon>Poaceae</taxon>
        <taxon>PACMAD clade</taxon>
        <taxon>Panicoideae</taxon>
        <taxon>Panicodae</taxon>
        <taxon>Paniceae</taxon>
        <taxon>Melinidinae</taxon>
        <taxon>Urochloa</taxon>
    </lineage>
</organism>
<keyword evidence="5" id="KW-1185">Reference proteome</keyword>
<sequence>MRMERDFHMVKGEGETSYTTNSRLQQKALFEAKPVVEEAVRQVCSAFLRQNLVVCDLGCGSGDNTALIFLSEVINASSGHNVVGIQFFLNDLPGNDFNHVFQSVERFKNSVTAYQNGERGFPFYIAGLSGSYYTRLFPSQSVHLFHSSYSLHWHSQLPDGLDGNKGNIYIAKATPLPVVKLYQEQFQKDLMLFLELRYDELVVGGQMVLTFLGRKEEDVYGGNLNYLSELLAQSLWSLVDKGLVEEDKLNSFNLPLYGASVGEVKAAVKQTGLFDIDEIKLFESNWDPYDDSEDDNVHDSIQSGVNVAKCIRAVMETLFVSHFGKSILDALFKEYASKVADYLEREKTKYSVIVLSLQRR</sequence>
<evidence type="ECO:0000256" key="1">
    <source>
        <dbReference type="ARBA" id="ARBA00008908"/>
    </source>
</evidence>
<evidence type="ECO:0000256" key="2">
    <source>
        <dbReference type="ARBA" id="ARBA00022723"/>
    </source>
</evidence>
<dbReference type="Gene3D" id="3.40.50.150">
    <property type="entry name" value="Vaccinia Virus protein VP39"/>
    <property type="match status" value="1"/>
</dbReference>
<name>A0ABC9DG71_9POAL</name>
<evidence type="ECO:0000313" key="4">
    <source>
        <dbReference type="EMBL" id="CAL5037800.1"/>
    </source>
</evidence>
<dbReference type="InterPro" id="IPR005299">
    <property type="entry name" value="MeTrfase_7"/>
</dbReference>
<reference evidence="4" key="1">
    <citation type="submission" date="2024-10" db="EMBL/GenBank/DDBJ databases">
        <authorList>
            <person name="Ryan C."/>
        </authorList>
    </citation>
    <scope>NUCLEOTIDE SEQUENCE [LARGE SCALE GENOMIC DNA]</scope>
</reference>
<keyword evidence="3" id="KW-0460">Magnesium</keyword>
<evidence type="ECO:0000256" key="3">
    <source>
        <dbReference type="ARBA" id="ARBA00022842"/>
    </source>
</evidence>
<dbReference type="InterPro" id="IPR042086">
    <property type="entry name" value="MeTrfase_capping"/>
</dbReference>
<dbReference type="SUPFAM" id="SSF53335">
    <property type="entry name" value="S-adenosyl-L-methionine-dependent methyltransferases"/>
    <property type="match status" value="1"/>
</dbReference>
<dbReference type="PANTHER" id="PTHR31009">
    <property type="entry name" value="S-ADENOSYL-L-METHIONINE:CARBOXYL METHYLTRANSFERASE FAMILY PROTEIN"/>
    <property type="match status" value="1"/>
</dbReference>
<comment type="similarity">
    <text evidence="1">Belongs to the methyltransferase superfamily. Type-7 methyltransferase family. SABATH subfamily.</text>
</comment>
<keyword evidence="2" id="KW-0479">Metal-binding</keyword>
<protein>
    <submittedName>
        <fullName evidence="4">Uncharacterized protein</fullName>
    </submittedName>
</protein>
<dbReference type="InterPro" id="IPR029063">
    <property type="entry name" value="SAM-dependent_MTases_sf"/>
</dbReference>
<dbReference type="EMBL" id="OZ075143">
    <property type="protein sequence ID" value="CAL5037800.1"/>
    <property type="molecule type" value="Genomic_DNA"/>
</dbReference>
<dbReference type="AlphaFoldDB" id="A0ABC9DG71"/>
<dbReference type="Proteomes" id="UP001497457">
    <property type="component" value="Chromosome 33rd"/>
</dbReference>
<gene>
    <name evidence="4" type="ORF">URODEC1_LOCUS84705</name>
</gene>